<dbReference type="AlphaFoldDB" id="A9JS20"/>
<name>A9JS20_XENLA</name>
<dbReference type="EMBL" id="BC155883">
    <property type="protein sequence ID" value="AAI55884.1"/>
    <property type="molecule type" value="mRNA"/>
</dbReference>
<dbReference type="SMART" id="SM00249">
    <property type="entry name" value="PHD"/>
    <property type="match status" value="1"/>
</dbReference>
<keyword evidence="3" id="KW-0862">Zinc</keyword>
<reference evidence="6" key="1">
    <citation type="submission" date="2007-12" db="EMBL/GenBank/DDBJ databases">
        <authorList>
            <consortium name="NIH - Xenopus Gene Collection (XGC) project"/>
        </authorList>
    </citation>
    <scope>NUCLEOTIDE SEQUENCE [LARGE SCALE MRNA]</scope>
    <source>
        <tissue evidence="6">Intestine</tissue>
    </source>
</reference>
<evidence type="ECO:0000259" key="5">
    <source>
        <dbReference type="PROSITE" id="PS51805"/>
    </source>
</evidence>
<proteinExistence type="evidence at transcript level"/>
<dbReference type="GO" id="GO:0042826">
    <property type="term" value="F:histone deacetylase binding"/>
    <property type="evidence" value="ECO:0007669"/>
    <property type="project" value="TreeGrafter"/>
</dbReference>
<dbReference type="PROSITE" id="PS51805">
    <property type="entry name" value="EPHD"/>
    <property type="match status" value="1"/>
</dbReference>
<feature type="compositionally biased region" description="Low complexity" evidence="4">
    <location>
        <begin position="147"/>
        <end position="169"/>
    </location>
</feature>
<protein>
    <submittedName>
        <fullName evidence="6">LOC100127287 protein</fullName>
    </submittedName>
</protein>
<dbReference type="CDD" id="cd15673">
    <property type="entry name" value="ePHD_PHF6_like"/>
    <property type="match status" value="1"/>
</dbReference>
<keyword evidence="2" id="KW-0863">Zinc-finger</keyword>
<keyword evidence="1" id="KW-0479">Metal-binding</keyword>
<dbReference type="GO" id="GO:0005634">
    <property type="term" value="C:nucleus"/>
    <property type="evidence" value="ECO:0007669"/>
    <property type="project" value="TreeGrafter"/>
</dbReference>
<dbReference type="Pfam" id="PF13771">
    <property type="entry name" value="zf-HC5HC2H"/>
    <property type="match status" value="1"/>
</dbReference>
<dbReference type="InterPro" id="IPR051188">
    <property type="entry name" value="PHD-type_Zinc_Finger"/>
</dbReference>
<sequence length="673" mass="74074">SSWAQLFNILSAVMSTSTPNQDFCAFCHQWEQNEETGDLLKTSDDKITAHFYCMIFSPNVIATNSPHEEFGGFDRQTVEDEIKRGKRMKCSKCNKTGATIGCDVKSCRKTYHYMCAKSDRASIIENEGKEQYLIYCIKHREDKQDGNEVSSDTRSVSSTSLSTENSDASTKQNNKRKMEKKKEETPRCKRRLIPNTDTVNLQGFDGRSPSSDNVQTINEDKDADNVTDHSSEIPVHEQAEGLHVGDTLVEHNAVPVSADDTSAEVYAKKVKLVNNSLAEDPTCSAYVKNTSKSQSENGCKGKTLTNPCCTSSPIVQSISVAQNSNSAYENGISVAQPTNSPSNGNVSNSLCVAGSQNEGGGGMEEELMDGTTAVLPRPLPTQSAQPSENIHGMNRRLLEQPVIVPGEASNPIRPMDRNVEQTMSISDFNDTSEGTPECFSEENRASQGEALHYLKVICIPVSQEITAVNDSTNVKRSSGAEASYSYDKPTEYTEPRAVHCTSVPQSEDSQPSEAQCSNVAMAPGTISPSCSSYNQAECPSSPTVPNMCGSSEEVRNAENQEGPFADMHFSTKIEVINEYIRIKKQRDTGAAQQFWTMCQEIQCSKPLLELIENSVRSVTQKVLNGEAENEDYETAFRYLCTSRNIEGVFLQEMEKTIQDLLKAKELLQALNSF</sequence>
<dbReference type="PANTHER" id="PTHR12420:SF15">
    <property type="entry name" value="PHD FINGER PROTEIN 6"/>
    <property type="match status" value="1"/>
</dbReference>
<dbReference type="GO" id="GO:0042393">
    <property type="term" value="F:histone binding"/>
    <property type="evidence" value="ECO:0007669"/>
    <property type="project" value="TreeGrafter"/>
</dbReference>
<evidence type="ECO:0000256" key="1">
    <source>
        <dbReference type="ARBA" id="ARBA00022723"/>
    </source>
</evidence>
<dbReference type="InterPro" id="IPR013083">
    <property type="entry name" value="Znf_RING/FYVE/PHD"/>
</dbReference>
<feature type="region of interest" description="Disordered" evidence="4">
    <location>
        <begin position="144"/>
        <end position="214"/>
    </location>
</feature>
<dbReference type="Gene3D" id="3.30.40.10">
    <property type="entry name" value="Zinc/RING finger domain, C3HC4 (zinc finger)"/>
    <property type="match status" value="1"/>
</dbReference>
<feature type="non-terminal residue" evidence="6">
    <location>
        <position position="1"/>
    </location>
</feature>
<evidence type="ECO:0000313" key="6">
    <source>
        <dbReference type="EMBL" id="AAI55884.1"/>
    </source>
</evidence>
<feature type="domain" description="PHD-type" evidence="5">
    <location>
        <begin position="21"/>
        <end position="140"/>
    </location>
</feature>
<organism evidence="6">
    <name type="scientific">Xenopus laevis</name>
    <name type="common">African clawed frog</name>
    <dbReference type="NCBI Taxonomy" id="8355"/>
    <lineage>
        <taxon>Eukaryota</taxon>
        <taxon>Metazoa</taxon>
        <taxon>Chordata</taxon>
        <taxon>Craniata</taxon>
        <taxon>Vertebrata</taxon>
        <taxon>Euteleostomi</taxon>
        <taxon>Amphibia</taxon>
        <taxon>Batrachia</taxon>
        <taxon>Anura</taxon>
        <taxon>Pipoidea</taxon>
        <taxon>Pipidae</taxon>
        <taxon>Xenopodinae</taxon>
        <taxon>Xenopus</taxon>
        <taxon>Xenopus</taxon>
    </lineage>
</organism>
<dbReference type="InterPro" id="IPR001965">
    <property type="entry name" value="Znf_PHD"/>
</dbReference>
<evidence type="ECO:0000256" key="2">
    <source>
        <dbReference type="ARBA" id="ARBA00022771"/>
    </source>
</evidence>
<gene>
    <name evidence="6" type="primary">LOC100127287</name>
</gene>
<evidence type="ECO:0000256" key="4">
    <source>
        <dbReference type="SAM" id="MobiDB-lite"/>
    </source>
</evidence>
<accession>A9JS20</accession>
<dbReference type="GO" id="GO:0008270">
    <property type="term" value="F:zinc ion binding"/>
    <property type="evidence" value="ECO:0007669"/>
    <property type="project" value="UniProtKB-KW"/>
</dbReference>
<dbReference type="PANTHER" id="PTHR12420">
    <property type="entry name" value="PHD FINGER PROTEIN"/>
    <property type="match status" value="1"/>
</dbReference>
<evidence type="ECO:0000256" key="3">
    <source>
        <dbReference type="ARBA" id="ARBA00022833"/>
    </source>
</evidence>
<dbReference type="InterPro" id="IPR034732">
    <property type="entry name" value="EPHD"/>
</dbReference>